<name>A0A382G7E8_9ZZZZ</name>
<feature type="non-terminal residue" evidence="1">
    <location>
        <position position="50"/>
    </location>
</feature>
<feature type="non-terminal residue" evidence="1">
    <location>
        <position position="1"/>
    </location>
</feature>
<gene>
    <name evidence="1" type="ORF">METZ01_LOCUS224044</name>
</gene>
<protein>
    <submittedName>
        <fullName evidence="1">Uncharacterized protein</fullName>
    </submittedName>
</protein>
<organism evidence="1">
    <name type="scientific">marine metagenome</name>
    <dbReference type="NCBI Taxonomy" id="408172"/>
    <lineage>
        <taxon>unclassified sequences</taxon>
        <taxon>metagenomes</taxon>
        <taxon>ecological metagenomes</taxon>
    </lineage>
</organism>
<evidence type="ECO:0000313" key="1">
    <source>
        <dbReference type="EMBL" id="SVB71190.1"/>
    </source>
</evidence>
<dbReference type="EMBL" id="UINC01053997">
    <property type="protein sequence ID" value="SVB71190.1"/>
    <property type="molecule type" value="Genomic_DNA"/>
</dbReference>
<dbReference type="AlphaFoldDB" id="A0A382G7E8"/>
<proteinExistence type="predicted"/>
<sequence length="50" mass="6192">TFRTVMYGFWLMHSKKFISVCLVLCHQKKFYYCPICIQRLYWRLGEIQVL</sequence>
<reference evidence="1" key="1">
    <citation type="submission" date="2018-05" db="EMBL/GenBank/DDBJ databases">
        <authorList>
            <person name="Lanie J.A."/>
            <person name="Ng W.-L."/>
            <person name="Kazmierczak K.M."/>
            <person name="Andrzejewski T.M."/>
            <person name="Davidsen T.M."/>
            <person name="Wayne K.J."/>
            <person name="Tettelin H."/>
            <person name="Glass J.I."/>
            <person name="Rusch D."/>
            <person name="Podicherti R."/>
            <person name="Tsui H.-C.T."/>
            <person name="Winkler M.E."/>
        </authorList>
    </citation>
    <scope>NUCLEOTIDE SEQUENCE</scope>
</reference>
<accession>A0A382G7E8</accession>